<gene>
    <name evidence="5" type="primary">icaA</name>
    <name evidence="4" type="ORF">I6G67_16770</name>
    <name evidence="3" type="ORF">N5C97_08995</name>
    <name evidence="5" type="ORF">NCTC10308_02961</name>
</gene>
<dbReference type="EC" id="2.-.-.-" evidence="5"/>
<dbReference type="GO" id="GO:0016757">
    <property type="term" value="F:glycosyltransferase activity"/>
    <property type="evidence" value="ECO:0007669"/>
    <property type="project" value="UniProtKB-KW"/>
</dbReference>
<reference evidence="5 6" key="1">
    <citation type="submission" date="2018-06" db="EMBL/GenBank/DDBJ databases">
        <authorList>
            <consortium name="Pathogen Informatics"/>
            <person name="Doyle S."/>
        </authorList>
    </citation>
    <scope>NUCLEOTIDE SEQUENCE [LARGE SCALE GENOMIC DNA]</scope>
    <source>
        <strain evidence="5 6">NCTC10308</strain>
    </source>
</reference>
<dbReference type="PANTHER" id="PTHR43685">
    <property type="entry name" value="GLYCOSYLTRANSFERASE"/>
    <property type="match status" value="1"/>
</dbReference>
<evidence type="ECO:0000313" key="7">
    <source>
        <dbReference type="Proteomes" id="UP000595107"/>
    </source>
</evidence>
<dbReference type="AlphaFoldDB" id="A0A380U9D3"/>
<protein>
    <submittedName>
        <fullName evidence="5">Glycosyl transferase</fullName>
        <ecNumber evidence="5">2.-.-.-</ecNumber>
        <ecNumber evidence="5">2.4.1.-</ecNumber>
    </submittedName>
    <submittedName>
        <fullName evidence="3">Glycosyltransferase</fullName>
        <ecNumber evidence="3">2.4.-.-</ecNumber>
    </submittedName>
</protein>
<dbReference type="Pfam" id="PF00535">
    <property type="entry name" value="Glycos_transf_2"/>
    <property type="match status" value="1"/>
</dbReference>
<name>A0A380U9D3_ACIJO</name>
<keyword evidence="1" id="KW-0472">Membrane</keyword>
<keyword evidence="5" id="KW-0328">Glycosyltransferase</keyword>
<dbReference type="EMBL" id="JAOCCL010000019">
    <property type="protein sequence ID" value="MDH0826636.1"/>
    <property type="molecule type" value="Genomic_DNA"/>
</dbReference>
<dbReference type="EMBL" id="UFRV01000006">
    <property type="protein sequence ID" value="SUT98731.1"/>
    <property type="molecule type" value="Genomic_DNA"/>
</dbReference>
<dbReference type="EMBL" id="CP065666">
    <property type="protein sequence ID" value="QPS03800.1"/>
    <property type="molecule type" value="Genomic_DNA"/>
</dbReference>
<feature type="transmembrane region" description="Helical" evidence="1">
    <location>
        <begin position="271"/>
        <end position="295"/>
    </location>
</feature>
<reference evidence="3" key="3">
    <citation type="submission" date="2022-09" db="EMBL/GenBank/DDBJ databases">
        <title>Intensive care unit water sources are persistently colonized with multi-drug resistant bacteria and are the site of extensive horizontal gene transfer of antibiotic resistance genes.</title>
        <authorList>
            <person name="Diorio-Toth L."/>
        </authorList>
    </citation>
    <scope>NUCLEOTIDE SEQUENCE</scope>
    <source>
        <strain evidence="3">GD03885</strain>
    </source>
</reference>
<keyword evidence="1" id="KW-0812">Transmembrane</keyword>
<evidence type="ECO:0000313" key="5">
    <source>
        <dbReference type="EMBL" id="SUT98731.1"/>
    </source>
</evidence>
<dbReference type="RefSeq" id="WP_004684247.1">
    <property type="nucleotide sequence ID" value="NZ_BBTB01000024.1"/>
</dbReference>
<dbReference type="Proteomes" id="UP001160116">
    <property type="component" value="Unassembled WGS sequence"/>
</dbReference>
<sequence length="311" mass="36529">MIDIVMATYNGEKYLEAQLLSLISQTHKNWSLHIYDDCSTDGTVDIINKFIKIDSRIHFHQNKRNLGCALTFLNGIKNSSAEFIMLCDQDDIWFDNKVFQLYNFIKDEKKLPCIGLAKGVSFNQNINKVTGFINLNEPKSLNEFLLNNGGLQGCSMIINKKLINLVLEVPSEIVMHDHYLSLLAFSFGKVKYLNMDLMLYRRHEKAVTTNFYGSFLSKAYNYITSKPFVIDYHHYIAIKSFYNENYSRFQDKEIQLFKAYLSLKDENILKVFFVILKFRFLIRGSILFSFLSFFLKRKIGNNQKQNLYYWK</sequence>
<dbReference type="GeneID" id="66210620"/>
<dbReference type="Proteomes" id="UP000254227">
    <property type="component" value="Unassembled WGS sequence"/>
</dbReference>
<evidence type="ECO:0000256" key="1">
    <source>
        <dbReference type="SAM" id="Phobius"/>
    </source>
</evidence>
<evidence type="ECO:0000313" key="6">
    <source>
        <dbReference type="Proteomes" id="UP000254227"/>
    </source>
</evidence>
<dbReference type="InterPro" id="IPR001173">
    <property type="entry name" value="Glyco_trans_2-like"/>
</dbReference>
<organism evidence="5 6">
    <name type="scientific">Acinetobacter johnsonii</name>
    <dbReference type="NCBI Taxonomy" id="40214"/>
    <lineage>
        <taxon>Bacteria</taxon>
        <taxon>Pseudomonadati</taxon>
        <taxon>Pseudomonadota</taxon>
        <taxon>Gammaproteobacteria</taxon>
        <taxon>Moraxellales</taxon>
        <taxon>Moraxellaceae</taxon>
        <taxon>Acinetobacter</taxon>
    </lineage>
</organism>
<feature type="domain" description="Glycosyltransferase 2-like" evidence="2">
    <location>
        <begin position="4"/>
        <end position="161"/>
    </location>
</feature>
<dbReference type="InterPro" id="IPR029044">
    <property type="entry name" value="Nucleotide-diphossugar_trans"/>
</dbReference>
<dbReference type="EC" id="2.4.1.-" evidence="5"/>
<accession>A0A380U9D3</accession>
<proteinExistence type="predicted"/>
<dbReference type="Proteomes" id="UP000595107">
    <property type="component" value="Chromosome"/>
</dbReference>
<dbReference type="PANTHER" id="PTHR43685:SF11">
    <property type="entry name" value="GLYCOSYLTRANSFERASE TAGX-RELATED"/>
    <property type="match status" value="1"/>
</dbReference>
<dbReference type="Gene3D" id="3.90.550.10">
    <property type="entry name" value="Spore Coat Polysaccharide Biosynthesis Protein SpsA, Chain A"/>
    <property type="match status" value="1"/>
</dbReference>
<keyword evidence="5" id="KW-0808">Transferase</keyword>
<reference evidence="4 7" key="2">
    <citation type="submission" date="2020-12" db="EMBL/GenBank/DDBJ databases">
        <title>FDA dAtabase for Regulatory Grade micrObial Sequences (FDA-ARGOS): Supporting development and validation of Infectious Disease Dx tests.</title>
        <authorList>
            <person name="Sproer C."/>
            <person name="Gronow S."/>
            <person name="Severitt S."/>
            <person name="Schroder I."/>
            <person name="Tallon L."/>
            <person name="Sadzewicz L."/>
            <person name="Zhao X."/>
            <person name="Boylan J."/>
            <person name="Ott S."/>
            <person name="Bowen H."/>
            <person name="Vavikolanu K."/>
            <person name="Mehta A."/>
            <person name="Aluvathingal J."/>
            <person name="Nadendla S."/>
            <person name="Lowell S."/>
            <person name="Myers T."/>
            <person name="Yan Y."/>
            <person name="Sichtig H."/>
        </authorList>
    </citation>
    <scope>NUCLEOTIDE SEQUENCE [LARGE SCALE GENOMIC DNA]</scope>
    <source>
        <strain evidence="4 7">FDAARGOS_910</strain>
    </source>
</reference>
<keyword evidence="1" id="KW-1133">Transmembrane helix</keyword>
<dbReference type="SUPFAM" id="SSF53448">
    <property type="entry name" value="Nucleotide-diphospho-sugar transferases"/>
    <property type="match status" value="1"/>
</dbReference>
<dbReference type="InterPro" id="IPR050834">
    <property type="entry name" value="Glycosyltransf_2"/>
</dbReference>
<evidence type="ECO:0000313" key="4">
    <source>
        <dbReference type="EMBL" id="QPS03800.1"/>
    </source>
</evidence>
<dbReference type="EC" id="2.4.-.-" evidence="3"/>
<evidence type="ECO:0000313" key="3">
    <source>
        <dbReference type="EMBL" id="MDH0826636.1"/>
    </source>
</evidence>
<evidence type="ECO:0000259" key="2">
    <source>
        <dbReference type="Pfam" id="PF00535"/>
    </source>
</evidence>